<dbReference type="SUPFAM" id="SSF160935">
    <property type="entry name" value="VPA0735-like"/>
    <property type="match status" value="1"/>
</dbReference>
<reference evidence="4 5" key="1">
    <citation type="submission" date="2019-02" db="EMBL/GenBank/DDBJ databases">
        <title>Deep-cultivation of Planctomycetes and their phenomic and genomic characterization uncovers novel biology.</title>
        <authorList>
            <person name="Wiegand S."/>
            <person name="Jogler M."/>
            <person name="Boedeker C."/>
            <person name="Pinto D."/>
            <person name="Vollmers J."/>
            <person name="Rivas-Marin E."/>
            <person name="Kohn T."/>
            <person name="Peeters S.H."/>
            <person name="Heuer A."/>
            <person name="Rast P."/>
            <person name="Oberbeckmann S."/>
            <person name="Bunk B."/>
            <person name="Jeske O."/>
            <person name="Meyerdierks A."/>
            <person name="Storesund J.E."/>
            <person name="Kallscheuer N."/>
            <person name="Luecker S."/>
            <person name="Lage O.M."/>
            <person name="Pohl T."/>
            <person name="Merkel B.J."/>
            <person name="Hornburger P."/>
            <person name="Mueller R.-W."/>
            <person name="Bruemmer F."/>
            <person name="Labrenz M."/>
            <person name="Spormann A.M."/>
            <person name="Op Den Camp H."/>
            <person name="Overmann J."/>
            <person name="Amann R."/>
            <person name="Jetten M.S.M."/>
            <person name="Mascher T."/>
            <person name="Medema M.H."/>
            <person name="Devos D.P."/>
            <person name="Kaster A.-K."/>
            <person name="Ovreas L."/>
            <person name="Rohde M."/>
            <person name="Galperin M.Y."/>
            <person name="Jogler C."/>
        </authorList>
    </citation>
    <scope>NUCLEOTIDE SEQUENCE [LARGE SCALE GENOMIC DNA]</scope>
    <source>
        <strain evidence="4 5">CA54</strain>
    </source>
</reference>
<proteinExistence type="predicted"/>
<dbReference type="PANTHER" id="PTHR36509">
    <property type="entry name" value="BLL3101 PROTEIN"/>
    <property type="match status" value="1"/>
</dbReference>
<dbReference type="Gene3D" id="1.10.3360.10">
    <property type="entry name" value="VPA0735-like domain"/>
    <property type="match status" value="1"/>
</dbReference>
<dbReference type="OrthoDB" id="272779at2"/>
<feature type="domain" description="DUF1214" evidence="2">
    <location>
        <begin position="389"/>
        <end position="494"/>
    </location>
</feature>
<dbReference type="Pfam" id="PF06863">
    <property type="entry name" value="DUF1254"/>
    <property type="match status" value="1"/>
</dbReference>
<evidence type="ECO:0000259" key="2">
    <source>
        <dbReference type="Pfam" id="PF06742"/>
    </source>
</evidence>
<comment type="caution">
    <text evidence="4">The sequence shown here is derived from an EMBL/GenBank/DDBJ whole genome shotgun (WGS) entry which is preliminary data.</text>
</comment>
<feature type="signal peptide" evidence="1">
    <location>
        <begin position="1"/>
        <end position="25"/>
    </location>
</feature>
<dbReference type="Pfam" id="PF06742">
    <property type="entry name" value="DUF1214"/>
    <property type="match status" value="1"/>
</dbReference>
<feature type="chain" id="PRO_5022696609" description="DUF1254 domain-containing protein" evidence="1">
    <location>
        <begin position="26"/>
        <end position="516"/>
    </location>
</feature>
<dbReference type="PANTHER" id="PTHR36509:SF3">
    <property type="entry name" value="SIGNAL PEPTIDE PROTEIN"/>
    <property type="match status" value="1"/>
</dbReference>
<evidence type="ECO:0000313" key="5">
    <source>
        <dbReference type="Proteomes" id="UP000320735"/>
    </source>
</evidence>
<dbReference type="Gene3D" id="2.60.40.1610">
    <property type="entry name" value="Domain of unknown function DUF1254"/>
    <property type="match status" value="1"/>
</dbReference>
<dbReference type="Proteomes" id="UP000320735">
    <property type="component" value="Unassembled WGS sequence"/>
</dbReference>
<sequence length="516" mass="57668" precursor="true">MVSRNLYHSVVAVALIALLAEASIAQDTSAAKPTRMKMTTEIPPGIVTPDDIETRLGDLSFFDGVPNDETVQKAYNFLDFQHAVQAYMDGTKIASMDAIRKGLLESGPANTTAVLFEDLMDSKALFLTANTTSVYMMAWLNMENEPMVIETPPDVLGFVNDHWFKYVTDFGRLGPDEGKGGKFLILPPGYEGEVPEGYFVARTNTYGNWVIWRGFQVDGSTKTAVDATKKSYRIYPLSKKDNPPEMNFVNVSGKSFNTIHRMDEHIFEEINEVVQAEPSMGESPEVLGHMAAIGIKKGQPFKPDARMKRILRAAAAAGGMSVKTIWAKPRDEMFYFYPGESNWMNPFPGGEYTWVLDGATLLDARAGFHFYATGITPAMAKKIIGKGSKYAYTYLDTDGNPLDGGKTYKVHLPPNVPAKDFWSFTLYDNQTRSMLQTDERFPGIDNNKPGMIKNSDGSYDVYFGPKAPEGQENNWVQTVPGKGWNTIFRLYGPLEPWYDKTWRPGEIELVEEGKKR</sequence>
<evidence type="ECO:0008006" key="6">
    <source>
        <dbReference type="Google" id="ProtNLM"/>
    </source>
</evidence>
<dbReference type="InterPro" id="IPR010621">
    <property type="entry name" value="DUF1214"/>
</dbReference>
<dbReference type="Gene3D" id="2.60.120.600">
    <property type="entry name" value="Domain of unknown function DUF1214, C-terminal domain"/>
    <property type="match status" value="1"/>
</dbReference>
<protein>
    <recommendedName>
        <fullName evidence="6">DUF1254 domain-containing protein</fullName>
    </recommendedName>
</protein>
<gene>
    <name evidence="4" type="ORF">CA54_61180</name>
</gene>
<dbReference type="InterPro" id="IPR010679">
    <property type="entry name" value="DUF1254"/>
</dbReference>
<keyword evidence="1" id="KW-0732">Signal</keyword>
<dbReference type="InterPro" id="IPR037049">
    <property type="entry name" value="DUF1214_C_sf"/>
</dbReference>
<evidence type="ECO:0000313" key="4">
    <source>
        <dbReference type="EMBL" id="TWU03034.1"/>
    </source>
</evidence>
<feature type="domain" description="DUF1254" evidence="3">
    <location>
        <begin position="122"/>
        <end position="236"/>
    </location>
</feature>
<dbReference type="InterPro" id="IPR037050">
    <property type="entry name" value="DUF1254_sf"/>
</dbReference>
<dbReference type="EMBL" id="SJPP01000006">
    <property type="protein sequence ID" value="TWU03034.1"/>
    <property type="molecule type" value="Genomic_DNA"/>
</dbReference>
<evidence type="ECO:0000256" key="1">
    <source>
        <dbReference type="SAM" id="SignalP"/>
    </source>
</evidence>
<dbReference type="AlphaFoldDB" id="A0A5C6AY37"/>
<accession>A0A5C6AY37</accession>
<name>A0A5C6AY37_9PLAN</name>
<evidence type="ECO:0000259" key="3">
    <source>
        <dbReference type="Pfam" id="PF06863"/>
    </source>
</evidence>
<organism evidence="4 5">
    <name type="scientific">Symmachiella macrocystis</name>
    <dbReference type="NCBI Taxonomy" id="2527985"/>
    <lineage>
        <taxon>Bacteria</taxon>
        <taxon>Pseudomonadati</taxon>
        <taxon>Planctomycetota</taxon>
        <taxon>Planctomycetia</taxon>
        <taxon>Planctomycetales</taxon>
        <taxon>Planctomycetaceae</taxon>
        <taxon>Symmachiella</taxon>
    </lineage>
</organism>
<keyword evidence="5" id="KW-1185">Reference proteome</keyword>